<comment type="caution">
    <text evidence="1">The sequence shown here is derived from an EMBL/GenBank/DDBJ whole genome shotgun (WGS) entry which is preliminary data.</text>
</comment>
<protein>
    <submittedName>
        <fullName evidence="1">Uncharacterized protein</fullName>
    </submittedName>
</protein>
<name>A0A918A2E2_9ACTN</name>
<reference evidence="1" key="1">
    <citation type="journal article" date="2014" name="Int. J. Syst. Evol. Microbiol.">
        <title>Complete genome sequence of Corynebacterium casei LMG S-19264T (=DSM 44701T), isolated from a smear-ripened cheese.</title>
        <authorList>
            <consortium name="US DOE Joint Genome Institute (JGI-PGF)"/>
            <person name="Walter F."/>
            <person name="Albersmeier A."/>
            <person name="Kalinowski J."/>
            <person name="Ruckert C."/>
        </authorList>
    </citation>
    <scope>NUCLEOTIDE SEQUENCE</scope>
    <source>
        <strain evidence="1">CGMCC 4.7430</strain>
    </source>
</reference>
<keyword evidence="2" id="KW-1185">Reference proteome</keyword>
<dbReference type="AlphaFoldDB" id="A0A918A2E2"/>
<proteinExistence type="predicted"/>
<evidence type="ECO:0000313" key="2">
    <source>
        <dbReference type="Proteomes" id="UP000660745"/>
    </source>
</evidence>
<sequence length="56" mass="5767">MAPGPSGIPEFMGFHAFVRGWDFGKPTPSDVGPTPALLLAPHEAVALPTSIPPQTG</sequence>
<reference evidence="1" key="2">
    <citation type="submission" date="2020-09" db="EMBL/GenBank/DDBJ databases">
        <authorList>
            <person name="Sun Q."/>
            <person name="Zhou Y."/>
        </authorList>
    </citation>
    <scope>NUCLEOTIDE SEQUENCE</scope>
    <source>
        <strain evidence="1">CGMCC 4.7430</strain>
    </source>
</reference>
<gene>
    <name evidence="1" type="ORF">GCM10012278_13170</name>
</gene>
<dbReference type="EMBL" id="BMNK01000002">
    <property type="protein sequence ID" value="GGP03141.1"/>
    <property type="molecule type" value="Genomic_DNA"/>
</dbReference>
<evidence type="ECO:0000313" key="1">
    <source>
        <dbReference type="EMBL" id="GGP03141.1"/>
    </source>
</evidence>
<organism evidence="1 2">
    <name type="scientific">Nonomuraea glycinis</name>
    <dbReference type="NCBI Taxonomy" id="2047744"/>
    <lineage>
        <taxon>Bacteria</taxon>
        <taxon>Bacillati</taxon>
        <taxon>Actinomycetota</taxon>
        <taxon>Actinomycetes</taxon>
        <taxon>Streptosporangiales</taxon>
        <taxon>Streptosporangiaceae</taxon>
        <taxon>Nonomuraea</taxon>
    </lineage>
</organism>
<accession>A0A918A2E2</accession>
<dbReference type="Proteomes" id="UP000660745">
    <property type="component" value="Unassembled WGS sequence"/>
</dbReference>